<keyword evidence="3" id="KW-1185">Reference proteome</keyword>
<dbReference type="PANTHER" id="PTHR31956">
    <property type="entry name" value="NON-SPECIFIC PHOSPHOLIPASE C4-RELATED"/>
    <property type="match status" value="1"/>
</dbReference>
<protein>
    <submittedName>
        <fullName evidence="2">Uncharacterized protein</fullName>
    </submittedName>
</protein>
<gene>
    <name evidence="2" type="ORF">Bca52824_057146</name>
</gene>
<dbReference type="Pfam" id="PF04185">
    <property type="entry name" value="Phosphoesterase"/>
    <property type="match status" value="1"/>
</dbReference>
<dbReference type="AlphaFoldDB" id="A0A8X7UEI1"/>
<accession>A0A8X7UEI1</accession>
<dbReference type="PANTHER" id="PTHR31956:SF28">
    <property type="entry name" value="NON-SPECIFIC PHOSPHOLIPASE C4-RELATED"/>
    <property type="match status" value="1"/>
</dbReference>
<dbReference type="InterPro" id="IPR007312">
    <property type="entry name" value="Phosphoesterase"/>
</dbReference>
<dbReference type="Proteomes" id="UP000886595">
    <property type="component" value="Unassembled WGS sequence"/>
</dbReference>
<dbReference type="EMBL" id="JAAMPC010000012">
    <property type="protein sequence ID" value="KAG2274591.1"/>
    <property type="molecule type" value="Genomic_DNA"/>
</dbReference>
<sequence length="89" mass="10299">MFPKVKLKLVKEVYEALRSSRRWNEILLIITHDEHGGFYDHVATPVGGVPNPDGFLDLMNRISFNWLGVRVPIFFISPWIQRGTCKLNC</sequence>
<evidence type="ECO:0000313" key="2">
    <source>
        <dbReference type="EMBL" id="KAG2274591.1"/>
    </source>
</evidence>
<dbReference type="GO" id="GO:0016788">
    <property type="term" value="F:hydrolase activity, acting on ester bonds"/>
    <property type="evidence" value="ECO:0007669"/>
    <property type="project" value="InterPro"/>
</dbReference>
<dbReference type="GO" id="GO:0009395">
    <property type="term" value="P:phospholipid catabolic process"/>
    <property type="evidence" value="ECO:0007669"/>
    <property type="project" value="TreeGrafter"/>
</dbReference>
<dbReference type="OrthoDB" id="1737130at2759"/>
<keyword evidence="1" id="KW-0378">Hydrolase</keyword>
<evidence type="ECO:0000256" key="1">
    <source>
        <dbReference type="ARBA" id="ARBA00022801"/>
    </source>
</evidence>
<dbReference type="InterPro" id="IPR017850">
    <property type="entry name" value="Alkaline_phosphatase_core_sf"/>
</dbReference>
<name>A0A8X7UEI1_BRACI</name>
<reference evidence="2 3" key="1">
    <citation type="submission" date="2020-02" db="EMBL/GenBank/DDBJ databases">
        <authorList>
            <person name="Ma Q."/>
            <person name="Huang Y."/>
            <person name="Song X."/>
            <person name="Pei D."/>
        </authorList>
    </citation>
    <scope>NUCLEOTIDE SEQUENCE [LARGE SCALE GENOMIC DNA]</scope>
    <source>
        <strain evidence="2">Sxm20200214</strain>
        <tissue evidence="2">Leaf</tissue>
    </source>
</reference>
<organism evidence="2 3">
    <name type="scientific">Brassica carinata</name>
    <name type="common">Ethiopian mustard</name>
    <name type="synonym">Abyssinian cabbage</name>
    <dbReference type="NCBI Taxonomy" id="52824"/>
    <lineage>
        <taxon>Eukaryota</taxon>
        <taxon>Viridiplantae</taxon>
        <taxon>Streptophyta</taxon>
        <taxon>Embryophyta</taxon>
        <taxon>Tracheophyta</taxon>
        <taxon>Spermatophyta</taxon>
        <taxon>Magnoliopsida</taxon>
        <taxon>eudicotyledons</taxon>
        <taxon>Gunneridae</taxon>
        <taxon>Pentapetalae</taxon>
        <taxon>rosids</taxon>
        <taxon>malvids</taxon>
        <taxon>Brassicales</taxon>
        <taxon>Brassicaceae</taxon>
        <taxon>Brassiceae</taxon>
        <taxon>Brassica</taxon>
    </lineage>
</organism>
<evidence type="ECO:0000313" key="3">
    <source>
        <dbReference type="Proteomes" id="UP000886595"/>
    </source>
</evidence>
<dbReference type="Gene3D" id="3.40.720.10">
    <property type="entry name" value="Alkaline Phosphatase, subunit A"/>
    <property type="match status" value="1"/>
</dbReference>
<comment type="caution">
    <text evidence="2">The sequence shown here is derived from an EMBL/GenBank/DDBJ whole genome shotgun (WGS) entry which is preliminary data.</text>
</comment>
<proteinExistence type="predicted"/>